<dbReference type="Proteomes" id="UP000095286">
    <property type="component" value="Unplaced"/>
</dbReference>
<dbReference type="WBParaSite" id="RSKR_0001116200.1">
    <property type="protein sequence ID" value="RSKR_0001116200.1"/>
    <property type="gene ID" value="RSKR_0001116200"/>
</dbReference>
<protein>
    <submittedName>
        <fullName evidence="2">SCP2 domain-containing protein</fullName>
    </submittedName>
</protein>
<name>A0AC35UFV9_9BILA</name>
<accession>A0AC35UFV9</accession>
<reference evidence="2" key="1">
    <citation type="submission" date="2016-11" db="UniProtKB">
        <authorList>
            <consortium name="WormBaseParasite"/>
        </authorList>
    </citation>
    <scope>IDENTIFICATION</scope>
    <source>
        <strain evidence="2">KR3021</strain>
    </source>
</reference>
<sequence>MAEITKLLGTVGARIKLRKRYLKEFKGNATSLKLSMDDSEYKLVGEDGSLVKVEGTADIVDTSPSPIQISAKEEAETPTLIFENMIKKEFNCSDGYATLIDDFSRGSGLTAGQLMPLLDISPDNSSSEDIADTDLSLTCTEDEKDPVYEPSKYYQKITAPSRKSLRRSCKK</sequence>
<evidence type="ECO:0000313" key="2">
    <source>
        <dbReference type="WBParaSite" id="RSKR_0001116200.1"/>
    </source>
</evidence>
<organism evidence="1 2">
    <name type="scientific">Rhabditophanes sp. KR3021</name>
    <dbReference type="NCBI Taxonomy" id="114890"/>
    <lineage>
        <taxon>Eukaryota</taxon>
        <taxon>Metazoa</taxon>
        <taxon>Ecdysozoa</taxon>
        <taxon>Nematoda</taxon>
        <taxon>Chromadorea</taxon>
        <taxon>Rhabditida</taxon>
        <taxon>Tylenchina</taxon>
        <taxon>Panagrolaimomorpha</taxon>
        <taxon>Strongyloidoidea</taxon>
        <taxon>Alloionematidae</taxon>
        <taxon>Rhabditophanes</taxon>
    </lineage>
</organism>
<proteinExistence type="predicted"/>
<evidence type="ECO:0000313" key="1">
    <source>
        <dbReference type="Proteomes" id="UP000095286"/>
    </source>
</evidence>